<reference evidence="1" key="1">
    <citation type="submission" date="2018-09" db="EMBL/GenBank/DDBJ databases">
        <authorList>
            <person name="Ashton P.M."/>
            <person name="Dallman T."/>
            <person name="Nair S."/>
            <person name="De Pinna E."/>
            <person name="Peters T."/>
            <person name="Grant K."/>
        </authorList>
    </citation>
    <scope>NUCLEOTIDE SEQUENCE [LARGE SCALE GENOMIC DNA]</scope>
    <source>
        <strain evidence="1">598938</strain>
    </source>
</reference>
<proteinExistence type="predicted"/>
<evidence type="ECO:0000313" key="1">
    <source>
        <dbReference type="EMBL" id="MML54681.1"/>
    </source>
</evidence>
<gene>
    <name evidence="1" type="ORF">D7N80_15435</name>
</gene>
<dbReference type="AlphaFoldDB" id="A0A3R1AAZ5"/>
<protein>
    <submittedName>
        <fullName evidence="1">Uncharacterized protein</fullName>
    </submittedName>
</protein>
<sequence length="196" mass="23318">MNELIHEKRTYDYHIHGLRFNIKRLTGDIHSLHIWKGNKPQTYNILIRGTEGKLSVTIQSAYNFTIPSLENRRNRRQWFITIPQEYDITQFIYRIIQSPPGSASPQFIKPVETFFGLSPEEERRENIKYRKNVKFLFLAFTRDVVQEKSDAHEAATQFSLCTGCDIKSARRYFSHVYFDSLLNILSSHRRRRFPFI</sequence>
<dbReference type="EMBL" id="RVVJ01000017">
    <property type="protein sequence ID" value="MML54681.1"/>
    <property type="molecule type" value="Genomic_DNA"/>
</dbReference>
<organism evidence="1">
    <name type="scientific">Salmonella enterica I</name>
    <dbReference type="NCBI Taxonomy" id="59201"/>
    <lineage>
        <taxon>Bacteria</taxon>
        <taxon>Pseudomonadati</taxon>
        <taxon>Pseudomonadota</taxon>
        <taxon>Gammaproteobacteria</taxon>
        <taxon>Enterobacterales</taxon>
        <taxon>Enterobacteriaceae</taxon>
        <taxon>Salmonella</taxon>
    </lineage>
</organism>
<dbReference type="Proteomes" id="UP000885348">
    <property type="component" value="Unassembled WGS sequence"/>
</dbReference>
<comment type="caution">
    <text evidence="1">The sequence shown here is derived from an EMBL/GenBank/DDBJ whole genome shotgun (WGS) entry which is preliminary data.</text>
</comment>
<name>A0A3R1AAZ5_SALET</name>
<accession>A0A3R1AAZ5</accession>